<name>A0A7Z6SSE3_HELPX</name>
<dbReference type="InterPro" id="IPR004357">
    <property type="entry name" value="IVSec_CagX"/>
</dbReference>
<organism evidence="2 3">
    <name type="scientific">Helicobacter pylori</name>
    <name type="common">Campylobacter pylori</name>
    <dbReference type="NCBI Taxonomy" id="210"/>
    <lineage>
        <taxon>Bacteria</taxon>
        <taxon>Pseudomonadati</taxon>
        <taxon>Campylobacterota</taxon>
        <taxon>Epsilonproteobacteria</taxon>
        <taxon>Campylobacterales</taxon>
        <taxon>Helicobacteraceae</taxon>
        <taxon>Helicobacter</taxon>
    </lineage>
</organism>
<proteinExistence type="predicted"/>
<feature type="region of interest" description="Disordered" evidence="1">
    <location>
        <begin position="61"/>
        <end position="96"/>
    </location>
</feature>
<dbReference type="AlphaFoldDB" id="A0A7Z6SSE3"/>
<dbReference type="PRINTS" id="PR01556">
    <property type="entry name" value="TYPE4SSCAGX"/>
</dbReference>
<feature type="non-terminal residue" evidence="2">
    <location>
        <position position="1"/>
    </location>
</feature>
<reference evidence="2 3" key="1">
    <citation type="submission" date="2018-04" db="EMBL/GenBank/DDBJ databases">
        <title>Complete genome sequences of Helicobacter pylori.</title>
        <authorList>
            <person name="Palau M."/>
            <person name="Minana-Galbis D."/>
        </authorList>
    </citation>
    <scope>NUCLEOTIDE SEQUENCE [LARGE SCALE GENOMIC DNA]</scope>
    <source>
        <strain evidence="2 3">B518</strain>
    </source>
</reference>
<feature type="compositionally biased region" description="Basic and acidic residues" evidence="1">
    <location>
        <begin position="61"/>
        <end position="85"/>
    </location>
</feature>
<dbReference type="Proteomes" id="UP000272192">
    <property type="component" value="Unassembled WGS sequence"/>
</dbReference>
<comment type="caution">
    <text evidence="2">The sequence shown here is derived from an EMBL/GenBank/DDBJ whole genome shotgun (WGS) entry which is preliminary data.</text>
</comment>
<sequence>LENLTNAMSNPQNLSNNKNLSELIKQQRENELDQMERLEDMQEQAQANALKQIEELNKKQAEETIKQRAKDKISIKTDKPQKSPEDNSIELSPSDSAWRTNLVVRTNKALYQ</sequence>
<protein>
    <submittedName>
        <fullName evidence="2">Sodium:calcium antiporter</fullName>
    </submittedName>
</protein>
<dbReference type="EMBL" id="QELB01000036">
    <property type="protein sequence ID" value="RKU97099.1"/>
    <property type="molecule type" value="Genomic_DNA"/>
</dbReference>
<evidence type="ECO:0000313" key="2">
    <source>
        <dbReference type="EMBL" id="RKU97099.1"/>
    </source>
</evidence>
<gene>
    <name evidence="2" type="ORF">DB721_01920</name>
</gene>
<evidence type="ECO:0000256" key="1">
    <source>
        <dbReference type="SAM" id="MobiDB-lite"/>
    </source>
</evidence>
<feature type="non-terminal residue" evidence="2">
    <location>
        <position position="112"/>
    </location>
</feature>
<evidence type="ECO:0000313" key="3">
    <source>
        <dbReference type="Proteomes" id="UP000272192"/>
    </source>
</evidence>
<accession>A0A7Z6SSE3</accession>